<comment type="caution">
    <text evidence="2">The sequence shown here is derived from an EMBL/GenBank/DDBJ whole genome shotgun (WGS) entry which is preliminary data.</text>
</comment>
<organism evidence="2 3">
    <name type="scientific">Lysinibacillus antri</name>
    <dbReference type="NCBI Taxonomy" id="2498145"/>
    <lineage>
        <taxon>Bacteria</taxon>
        <taxon>Bacillati</taxon>
        <taxon>Bacillota</taxon>
        <taxon>Bacilli</taxon>
        <taxon>Bacillales</taxon>
        <taxon>Bacillaceae</taxon>
        <taxon>Lysinibacillus</taxon>
    </lineage>
</organism>
<feature type="signal peptide" evidence="1">
    <location>
        <begin position="1"/>
        <end position="21"/>
    </location>
</feature>
<dbReference type="Proteomes" id="UP000287910">
    <property type="component" value="Unassembled WGS sequence"/>
</dbReference>
<evidence type="ECO:0000256" key="1">
    <source>
        <dbReference type="SAM" id="SignalP"/>
    </source>
</evidence>
<keyword evidence="3" id="KW-1185">Reference proteome</keyword>
<name>A0A3S0RUS8_9BACI</name>
<reference evidence="2 3" key="1">
    <citation type="submission" date="2018-12" db="EMBL/GenBank/DDBJ databases">
        <title>Lysinibacillus antri sp. nov., isolated from a cave soil.</title>
        <authorList>
            <person name="Narsing Rao M.P."/>
            <person name="Zhang H."/>
            <person name="Dong Z.-Y."/>
            <person name="Niu X.-K."/>
            <person name="Zhang K."/>
            <person name="Fang B.-Z."/>
            <person name="Kang Y.-Q."/>
            <person name="Xiao M."/>
            <person name="Li W.-J."/>
        </authorList>
    </citation>
    <scope>NUCLEOTIDE SEQUENCE [LARGE SCALE GENOMIC DNA]</scope>
    <source>
        <strain evidence="2 3">SYSU K30002</strain>
    </source>
</reference>
<protein>
    <recommendedName>
        <fullName evidence="4">DUF4878 domain-containing protein</fullName>
    </recommendedName>
</protein>
<dbReference type="EMBL" id="RYYR01000018">
    <property type="protein sequence ID" value="RUL50885.1"/>
    <property type="molecule type" value="Genomic_DNA"/>
</dbReference>
<dbReference type="AlphaFoldDB" id="A0A3S0RUS8"/>
<dbReference type="RefSeq" id="WP_126659636.1">
    <property type="nucleotide sequence ID" value="NZ_RYYR01000018.1"/>
</dbReference>
<feature type="chain" id="PRO_5018759677" description="DUF4878 domain-containing protein" evidence="1">
    <location>
        <begin position="22"/>
        <end position="312"/>
    </location>
</feature>
<evidence type="ECO:0000313" key="2">
    <source>
        <dbReference type="EMBL" id="RUL50885.1"/>
    </source>
</evidence>
<sequence>MFKKSLIGTVLALTISTVGSAEPLEKMEVKSEYQEGISQQSVYEERIKMLELSIIPTTPRETVEVFAKAVKERNGAVQYALLSKDEQEKVYTTLATNHWVTGVSSPWVETYKIISEKELKSKKQMEYVVEFNLFTSTGKAGTDLARLTLEKSGEQWLIKKIERATKESVGIWKTYNEVDTSHIEQQFQTMKTYTSTRGVTLQLPEEIMNKINIEEGSCTNEESNPPCTFFYYKDEKQKKNVMLFALLHLSEQHLKSSYYQEHPFMTLIGKNKNDTIYYVAPSEHPYGENEQSKEGKEWSQLINQLIERVKSI</sequence>
<gene>
    <name evidence="2" type="ORF">EK386_13130</name>
</gene>
<accession>A0A3S0RUS8</accession>
<keyword evidence="1" id="KW-0732">Signal</keyword>
<proteinExistence type="predicted"/>
<evidence type="ECO:0000313" key="3">
    <source>
        <dbReference type="Proteomes" id="UP000287910"/>
    </source>
</evidence>
<evidence type="ECO:0008006" key="4">
    <source>
        <dbReference type="Google" id="ProtNLM"/>
    </source>
</evidence>